<feature type="region of interest" description="Disordered" evidence="1">
    <location>
        <begin position="67"/>
        <end position="134"/>
    </location>
</feature>
<protein>
    <submittedName>
        <fullName evidence="3">Mu-protocadherin-putative cell-suface protein</fullName>
    </submittedName>
</protein>
<dbReference type="Proteomes" id="UP000464378">
    <property type="component" value="Chromosome"/>
</dbReference>
<sequence length="630" mass="63572">MARSFRWSMAILSMVLLVSFTNPAEAGRFGGGGGGGRGGFGGGGYGGERSFGGGGYGGGERSFGGGGYGGGAPVSRPEFNGGGNFNASRPTGSGGMGPVGGTPRTMPDRPNVSGSSSGGIYRGPNGSVAVGGAGNRSYEGPNGGSYNAARAGGAVIGPNGNVHAGTAKGTSIDGANGRDYNSWQTGRVSGNSEGIYGTRSTSKNFSGPNGTATSNSTTGYNVSPEGAAVSRDRSRTYTGTGATGSSTERTGVTTGPNGMAAGTTRTGVYQGENVTAVGGSRTGVAVGPNGVAAGKERAGVVVGPNGNVIAGGSKEGVAVGPNGAVAGSSRAGVATGPNGTVAAGTRSGVAVGPYGSIASSSSAVIRSNPYTGVTTYSGTKWVSSDTLRYQGTAVRTSFTSYSTFNADWYRRYPSAWYYTGWGARGVWAYPTWNTTAVYVGIPVSTAPIVYNYGSDLIYQGGNVVYQGSPIATESDYAQQAQDLATTGAKYQPKENEDWQSLGVFALVSGDAQSSNDVFQLAINKTGIVRGTYVNLVSNTVIPLVGSLDSDSQRVAWTVGKDSDTTYDVGLANLTQPQTGVLVHRGKNTEQMRLFRLEQPQDGNAPAQPGDNPNAPAPAPTPTPAPTPNQP</sequence>
<dbReference type="EMBL" id="LR586016">
    <property type="protein sequence ID" value="VIP02800.1"/>
    <property type="molecule type" value="Genomic_DNA"/>
</dbReference>
<feature type="chain" id="PRO_5036172750" evidence="2">
    <location>
        <begin position="27"/>
        <end position="630"/>
    </location>
</feature>
<gene>
    <name evidence="3" type="ORF">GMBLW1_11600</name>
</gene>
<feature type="signal peptide" evidence="2">
    <location>
        <begin position="1"/>
        <end position="26"/>
    </location>
</feature>
<name>A0A6C2YMI1_9BACT</name>
<feature type="compositionally biased region" description="Pro residues" evidence="1">
    <location>
        <begin position="614"/>
        <end position="630"/>
    </location>
</feature>
<feature type="region of interest" description="Disordered" evidence="1">
    <location>
        <begin position="595"/>
        <end position="630"/>
    </location>
</feature>
<evidence type="ECO:0000313" key="4">
    <source>
        <dbReference type="Proteomes" id="UP000464378"/>
    </source>
</evidence>
<feature type="region of interest" description="Disordered" evidence="1">
    <location>
        <begin position="167"/>
        <end position="264"/>
    </location>
</feature>
<accession>A0A6C2YMI1</accession>
<evidence type="ECO:0000256" key="1">
    <source>
        <dbReference type="SAM" id="MobiDB-lite"/>
    </source>
</evidence>
<evidence type="ECO:0000256" key="2">
    <source>
        <dbReference type="SAM" id="SignalP"/>
    </source>
</evidence>
<organism evidence="3">
    <name type="scientific">Tuwongella immobilis</name>
    <dbReference type="NCBI Taxonomy" id="692036"/>
    <lineage>
        <taxon>Bacteria</taxon>
        <taxon>Pseudomonadati</taxon>
        <taxon>Planctomycetota</taxon>
        <taxon>Planctomycetia</taxon>
        <taxon>Gemmatales</taxon>
        <taxon>Gemmataceae</taxon>
        <taxon>Tuwongella</taxon>
    </lineage>
</organism>
<dbReference type="InParanoid" id="A0A6C2YMI1"/>
<evidence type="ECO:0000313" key="3">
    <source>
        <dbReference type="EMBL" id="VIP02800.1"/>
    </source>
</evidence>
<reference evidence="3" key="1">
    <citation type="submission" date="2019-04" db="EMBL/GenBank/DDBJ databases">
        <authorList>
            <consortium name="Science for Life Laboratories"/>
        </authorList>
    </citation>
    <scope>NUCLEOTIDE SEQUENCE</scope>
    <source>
        <strain evidence="3">MBLW1</strain>
    </source>
</reference>
<dbReference type="EMBL" id="LR593887">
    <property type="protein sequence ID" value="VTS02488.1"/>
    <property type="molecule type" value="Genomic_DNA"/>
</dbReference>
<keyword evidence="4" id="KW-1185">Reference proteome</keyword>
<feature type="compositionally biased region" description="Low complexity" evidence="1">
    <location>
        <begin position="602"/>
        <end position="613"/>
    </location>
</feature>
<dbReference type="RefSeq" id="WP_162657935.1">
    <property type="nucleotide sequence ID" value="NZ_LR593887.1"/>
</dbReference>
<dbReference type="AlphaFoldDB" id="A0A6C2YMI1"/>
<keyword evidence="2" id="KW-0732">Signal</keyword>
<proteinExistence type="predicted"/>
<feature type="compositionally biased region" description="Low complexity" evidence="1">
    <location>
        <begin position="236"/>
        <end position="251"/>
    </location>
</feature>
<feature type="compositionally biased region" description="Polar residues" evidence="1">
    <location>
        <begin position="179"/>
        <end position="221"/>
    </location>
</feature>
<dbReference type="KEGG" id="tim:GMBLW1_11600"/>